<evidence type="ECO:0000256" key="1">
    <source>
        <dbReference type="ARBA" id="ARBA00004123"/>
    </source>
</evidence>
<proteinExistence type="inferred from homology"/>
<reference evidence="5" key="1">
    <citation type="submission" date="2015-11" db="EMBL/GenBank/DDBJ databases">
        <title>De novo transcriptome assembly of four potential Pierce s Disease insect vectors from Arizona vineyards.</title>
        <authorList>
            <person name="Tassone E.E."/>
        </authorList>
    </citation>
    <scope>NUCLEOTIDE SEQUENCE</scope>
</reference>
<evidence type="ECO:0000313" key="5">
    <source>
        <dbReference type="EMBL" id="JAT20193.1"/>
    </source>
</evidence>
<organism evidence="5">
    <name type="scientific">Graphocephala atropunctata</name>
    <dbReference type="NCBI Taxonomy" id="36148"/>
    <lineage>
        <taxon>Eukaryota</taxon>
        <taxon>Metazoa</taxon>
        <taxon>Ecdysozoa</taxon>
        <taxon>Arthropoda</taxon>
        <taxon>Hexapoda</taxon>
        <taxon>Insecta</taxon>
        <taxon>Pterygota</taxon>
        <taxon>Neoptera</taxon>
        <taxon>Paraneoptera</taxon>
        <taxon>Hemiptera</taxon>
        <taxon>Auchenorrhyncha</taxon>
        <taxon>Membracoidea</taxon>
        <taxon>Cicadellidae</taxon>
        <taxon>Cicadellinae</taxon>
        <taxon>Cicadellini</taxon>
        <taxon>Graphocephala</taxon>
    </lineage>
</organism>
<evidence type="ECO:0000256" key="3">
    <source>
        <dbReference type="ARBA" id="ARBA00023242"/>
    </source>
</evidence>
<sequence length="630" mass="71160">MGKSGYKRFKKQEKAKVKLKGKKTILPKGQNVTDTTFKVKKIIVKEQLKEHGEHELLSKKHLNIKELISRLSHHNVSMRQEALAGLQELIVAHGAQLMLPNLSPLLQAAMSLSVDLESDVRRDTIKLLSAVFERVTEEELSPLFPTVVCHLTCAMTHIDPRVRGDSLRLMDAMLATVPSLTAAHTATLLPHFLDLISQRGEGGGGRSLSLHLDGQVTSEKWRGRVIGRLNRLFAVIVDHARREETQTSHNVKWEAEKRVYLNLYFPVGTSLSLTGADQLANLPIQEYANTLMPLLLDTFIEAVPKRDQEDIQTACVVGVEVAALLQSIVQIILHMWNLLRLTSRDNSATGWFRQMWGEQVVTRLVRERFPYTVSTANRRKRKREADQMLAALQVSRDQEPSCSLLNTQLCLLTFLLSHPGDLWTQSIQHIKRSLRNTGSLQPAESSVLCQCLEAVSDQPPSPATPSLLEAVYKCGLLDSDRHAFEFLTKIALLPSHHLHQDKHFMLWLDSLPALLCRPVVAMSTVRSIAHIASHNLPAFSNSLDGWYEEIICNLLALKVTGDQDYEGRRLVVGLVYWVRDWDQEMAQILGRLIKQDSLGSNLTVYLRDILRLKADFTEDEKVRNMLQEIL</sequence>
<dbReference type="InterPro" id="IPR024679">
    <property type="entry name" value="Ipi1_N"/>
</dbReference>
<keyword evidence="3" id="KW-0539">Nucleus</keyword>
<dbReference type="InterPro" id="IPR016024">
    <property type="entry name" value="ARM-type_fold"/>
</dbReference>
<dbReference type="InterPro" id="IPR011989">
    <property type="entry name" value="ARM-like"/>
</dbReference>
<dbReference type="GO" id="GO:0071339">
    <property type="term" value="C:MLL1 complex"/>
    <property type="evidence" value="ECO:0007669"/>
    <property type="project" value="TreeGrafter"/>
</dbReference>
<feature type="domain" description="Pre-rRNA-processing protein Ipi1 N-terminal" evidence="4">
    <location>
        <begin position="138"/>
        <end position="232"/>
    </location>
</feature>
<comment type="similarity">
    <text evidence="2">Belongs to the IPI1/TEX10 family.</text>
</comment>
<name>A0A1B6L904_9HEMI</name>
<gene>
    <name evidence="5" type="ORF">g.20449</name>
</gene>
<dbReference type="EMBL" id="GEBQ01019784">
    <property type="protein sequence ID" value="JAT20193.1"/>
    <property type="molecule type" value="Transcribed_RNA"/>
</dbReference>
<evidence type="ECO:0000259" key="4">
    <source>
        <dbReference type="Pfam" id="PF12333"/>
    </source>
</evidence>
<dbReference type="SUPFAM" id="SSF48371">
    <property type="entry name" value="ARM repeat"/>
    <property type="match status" value="1"/>
</dbReference>
<accession>A0A1B6L904</accession>
<evidence type="ECO:0000256" key="2">
    <source>
        <dbReference type="ARBA" id="ARBA00006427"/>
    </source>
</evidence>
<dbReference type="PANTHER" id="PTHR16056:SF2">
    <property type="entry name" value="TESTIS-EXPRESSED PROTEIN 10"/>
    <property type="match status" value="1"/>
</dbReference>
<protein>
    <recommendedName>
        <fullName evidence="4">Pre-rRNA-processing protein Ipi1 N-terminal domain-containing protein</fullName>
    </recommendedName>
</protein>
<comment type="subcellular location">
    <subcellularLocation>
        <location evidence="1">Nucleus</location>
    </subcellularLocation>
</comment>
<dbReference type="AlphaFoldDB" id="A0A1B6L904"/>
<dbReference type="PANTHER" id="PTHR16056">
    <property type="entry name" value="REGULATOR OF MICROTUBULE DYNAMICS PROTEIN"/>
    <property type="match status" value="1"/>
</dbReference>
<dbReference type="Pfam" id="PF12333">
    <property type="entry name" value="Ipi1_N"/>
    <property type="match status" value="1"/>
</dbReference>
<dbReference type="Gene3D" id="1.25.10.10">
    <property type="entry name" value="Leucine-rich Repeat Variant"/>
    <property type="match status" value="1"/>
</dbReference>